<organism evidence="2 3">
    <name type="scientific">[Clostridium] leptum DSM 753</name>
    <dbReference type="NCBI Taxonomy" id="428125"/>
    <lineage>
        <taxon>Bacteria</taxon>
        <taxon>Bacillati</taxon>
        <taxon>Bacillota</taxon>
        <taxon>Clostridia</taxon>
        <taxon>Eubacteriales</taxon>
        <taxon>Oscillospiraceae</taxon>
        <taxon>Oscillospiraceae incertae sedis</taxon>
    </lineage>
</organism>
<dbReference type="EMBL" id="ABCB02000013">
    <property type="protein sequence ID" value="EDO62722.1"/>
    <property type="molecule type" value="Genomic_DNA"/>
</dbReference>
<reference evidence="2 3" key="1">
    <citation type="submission" date="2007-08" db="EMBL/GenBank/DDBJ databases">
        <title>Draft genome sequence of Clostridium leptum (DSM 753).</title>
        <authorList>
            <person name="Sudarsanam P."/>
            <person name="Ley R."/>
            <person name="Guruge J."/>
            <person name="Turnbaugh P.J."/>
            <person name="Mahowald M."/>
            <person name="Liep D."/>
            <person name="Gordon J."/>
        </authorList>
    </citation>
    <scope>NUCLEOTIDE SEQUENCE [LARGE SCALE GENOMIC DNA]</scope>
    <source>
        <strain evidence="2 3">DSM 753</strain>
    </source>
</reference>
<keyword evidence="1" id="KW-0472">Membrane</keyword>
<keyword evidence="1" id="KW-1133">Transmembrane helix</keyword>
<dbReference type="HOGENOM" id="CLU_2823510_0_0_9"/>
<reference evidence="2 3" key="2">
    <citation type="submission" date="2007-08" db="EMBL/GenBank/DDBJ databases">
        <authorList>
            <person name="Fulton L."/>
            <person name="Clifton S."/>
            <person name="Fulton B."/>
            <person name="Xu J."/>
            <person name="Minx P."/>
            <person name="Pepin K.H."/>
            <person name="Johnson M."/>
            <person name="Thiruvilangam P."/>
            <person name="Bhonagiri V."/>
            <person name="Nash W.E."/>
            <person name="Wang C."/>
            <person name="Mardis E.R."/>
            <person name="Wilson R.K."/>
        </authorList>
    </citation>
    <scope>NUCLEOTIDE SEQUENCE [LARGE SCALE GENOMIC DNA]</scope>
    <source>
        <strain evidence="2 3">DSM 753</strain>
    </source>
</reference>
<accession>A7VPR1</accession>
<evidence type="ECO:0000313" key="3">
    <source>
        <dbReference type="Proteomes" id="UP000003490"/>
    </source>
</evidence>
<dbReference type="AlphaFoldDB" id="A7VPR1"/>
<evidence type="ECO:0000313" key="2">
    <source>
        <dbReference type="EMBL" id="EDO62722.1"/>
    </source>
</evidence>
<gene>
    <name evidence="2" type="ORF">CLOLEP_00537</name>
</gene>
<protein>
    <submittedName>
        <fullName evidence="2">Uncharacterized protein</fullName>
    </submittedName>
</protein>
<evidence type="ECO:0000256" key="1">
    <source>
        <dbReference type="SAM" id="Phobius"/>
    </source>
</evidence>
<keyword evidence="1" id="KW-0812">Transmembrane</keyword>
<sequence>MLPSYQSICLLSWETGKGASEESSEAPWGLRGIRKLLATAAAAIIASATIVAVTAVAAAAAAQNED</sequence>
<name>A7VPR1_9FIRM</name>
<proteinExistence type="predicted"/>
<dbReference type="Proteomes" id="UP000003490">
    <property type="component" value="Unassembled WGS sequence"/>
</dbReference>
<feature type="transmembrane region" description="Helical" evidence="1">
    <location>
        <begin position="36"/>
        <end position="62"/>
    </location>
</feature>
<comment type="caution">
    <text evidence="2">The sequence shown here is derived from an EMBL/GenBank/DDBJ whole genome shotgun (WGS) entry which is preliminary data.</text>
</comment>